<dbReference type="Gene3D" id="3.40.630.30">
    <property type="match status" value="1"/>
</dbReference>
<proteinExistence type="predicted"/>
<name>A0ABV7JS43_9SPHI</name>
<evidence type="ECO:0000259" key="1">
    <source>
        <dbReference type="PROSITE" id="PS51186"/>
    </source>
</evidence>
<accession>A0ABV7JS43</accession>
<keyword evidence="3" id="KW-1185">Reference proteome</keyword>
<dbReference type="PROSITE" id="PS51186">
    <property type="entry name" value="GNAT"/>
    <property type="match status" value="1"/>
</dbReference>
<sequence>MSSDGFREHPLFVLKQYRGKGVSKDLLQYVINIKWVKQLRRFVLFTEDAQTLYSRYGFTSLSDPKKYMEIVQYNMYRKPIISK</sequence>
<dbReference type="InterPro" id="IPR016181">
    <property type="entry name" value="Acyl_CoA_acyltransferase"/>
</dbReference>
<keyword evidence="2" id="KW-0012">Acyltransferase</keyword>
<comment type="caution">
    <text evidence="2">The sequence shown here is derived from an EMBL/GenBank/DDBJ whole genome shotgun (WGS) entry which is preliminary data.</text>
</comment>
<dbReference type="SUPFAM" id="SSF55729">
    <property type="entry name" value="Acyl-CoA N-acyltransferases (Nat)"/>
    <property type="match status" value="1"/>
</dbReference>
<dbReference type="Proteomes" id="UP001595526">
    <property type="component" value="Unassembled WGS sequence"/>
</dbReference>
<gene>
    <name evidence="2" type="ORF">ACFOET_18450</name>
</gene>
<dbReference type="CDD" id="cd04301">
    <property type="entry name" value="NAT_SF"/>
    <property type="match status" value="1"/>
</dbReference>
<dbReference type="Pfam" id="PF13508">
    <property type="entry name" value="Acetyltransf_7"/>
    <property type="match status" value="1"/>
</dbReference>
<organism evidence="2 3">
    <name type="scientific">Parapedobacter deserti</name>
    <dbReference type="NCBI Taxonomy" id="1912957"/>
    <lineage>
        <taxon>Bacteria</taxon>
        <taxon>Pseudomonadati</taxon>
        <taxon>Bacteroidota</taxon>
        <taxon>Sphingobacteriia</taxon>
        <taxon>Sphingobacteriales</taxon>
        <taxon>Sphingobacteriaceae</taxon>
        <taxon>Parapedobacter</taxon>
    </lineage>
</organism>
<dbReference type="EC" id="2.3.1.-" evidence="2"/>
<dbReference type="EMBL" id="JBHRTA010000057">
    <property type="protein sequence ID" value="MFC3199604.1"/>
    <property type="molecule type" value="Genomic_DNA"/>
</dbReference>
<dbReference type="GO" id="GO:0016746">
    <property type="term" value="F:acyltransferase activity"/>
    <property type="evidence" value="ECO:0007669"/>
    <property type="project" value="UniProtKB-KW"/>
</dbReference>
<dbReference type="RefSeq" id="WP_379025412.1">
    <property type="nucleotide sequence ID" value="NZ_JBHRTA010000057.1"/>
</dbReference>
<evidence type="ECO:0000313" key="2">
    <source>
        <dbReference type="EMBL" id="MFC3199604.1"/>
    </source>
</evidence>
<keyword evidence="2" id="KW-0808">Transferase</keyword>
<protein>
    <submittedName>
        <fullName evidence="2">GNAT family N-acetyltransferase</fullName>
        <ecNumber evidence="2">2.3.1.-</ecNumber>
    </submittedName>
</protein>
<dbReference type="InterPro" id="IPR000182">
    <property type="entry name" value="GNAT_dom"/>
</dbReference>
<reference evidence="3" key="1">
    <citation type="journal article" date="2019" name="Int. J. Syst. Evol. Microbiol.">
        <title>The Global Catalogue of Microorganisms (GCM) 10K type strain sequencing project: providing services to taxonomists for standard genome sequencing and annotation.</title>
        <authorList>
            <consortium name="The Broad Institute Genomics Platform"/>
            <consortium name="The Broad Institute Genome Sequencing Center for Infectious Disease"/>
            <person name="Wu L."/>
            <person name="Ma J."/>
        </authorList>
    </citation>
    <scope>NUCLEOTIDE SEQUENCE [LARGE SCALE GENOMIC DNA]</scope>
    <source>
        <strain evidence="3">KCTC 52416</strain>
    </source>
</reference>
<feature type="domain" description="N-acetyltransferase" evidence="1">
    <location>
        <begin position="1"/>
        <end position="80"/>
    </location>
</feature>
<evidence type="ECO:0000313" key="3">
    <source>
        <dbReference type="Proteomes" id="UP001595526"/>
    </source>
</evidence>